<dbReference type="SMART" id="SM00382">
    <property type="entry name" value="AAA"/>
    <property type="match status" value="2"/>
</dbReference>
<evidence type="ECO:0000256" key="1">
    <source>
        <dbReference type="ARBA" id="ARBA00022741"/>
    </source>
</evidence>
<dbReference type="PROSITE" id="PS50893">
    <property type="entry name" value="ABC_TRANSPORTER_2"/>
    <property type="match status" value="2"/>
</dbReference>
<feature type="domain" description="ABC transporter" evidence="3">
    <location>
        <begin position="5"/>
        <end position="263"/>
    </location>
</feature>
<reference evidence="4 5" key="1">
    <citation type="journal article" date="2019" name="Int. J. Syst. Evol. Microbiol.">
        <title>The Global Catalogue of Microorganisms (GCM) 10K type strain sequencing project: providing services to taxonomists for standard genome sequencing and annotation.</title>
        <authorList>
            <consortium name="The Broad Institute Genomics Platform"/>
            <consortium name="The Broad Institute Genome Sequencing Center for Infectious Disease"/>
            <person name="Wu L."/>
            <person name="Ma J."/>
        </authorList>
    </citation>
    <scope>NUCLEOTIDE SEQUENCE [LARGE SCALE GENOMIC DNA]</scope>
    <source>
        <strain evidence="4 5">JCM 15592</strain>
    </source>
</reference>
<feature type="domain" description="ABC transporter" evidence="3">
    <location>
        <begin position="348"/>
        <end position="545"/>
    </location>
</feature>
<dbReference type="InterPro" id="IPR027417">
    <property type="entry name" value="P-loop_NTPase"/>
</dbReference>
<dbReference type="PROSITE" id="PS00211">
    <property type="entry name" value="ABC_TRANSPORTER_1"/>
    <property type="match status" value="1"/>
</dbReference>
<protein>
    <submittedName>
        <fullName evidence="4">ABC-F family ATP-binding cassette domain-containing protein</fullName>
    </submittedName>
</protein>
<accession>A0ABN2LTY2</accession>
<name>A0ABN2LTY2_9MICO</name>
<evidence type="ECO:0000256" key="2">
    <source>
        <dbReference type="ARBA" id="ARBA00022840"/>
    </source>
</evidence>
<dbReference type="Proteomes" id="UP001499938">
    <property type="component" value="Unassembled WGS sequence"/>
</dbReference>
<dbReference type="InterPro" id="IPR003439">
    <property type="entry name" value="ABC_transporter-like_ATP-bd"/>
</dbReference>
<evidence type="ECO:0000259" key="3">
    <source>
        <dbReference type="PROSITE" id="PS50893"/>
    </source>
</evidence>
<keyword evidence="5" id="KW-1185">Reference proteome</keyword>
<comment type="caution">
    <text evidence="4">The sequence shown here is derived from an EMBL/GenBank/DDBJ whole genome shotgun (WGS) entry which is preliminary data.</text>
</comment>
<dbReference type="GO" id="GO:0005524">
    <property type="term" value="F:ATP binding"/>
    <property type="evidence" value="ECO:0007669"/>
    <property type="project" value="UniProtKB-KW"/>
</dbReference>
<evidence type="ECO:0000313" key="5">
    <source>
        <dbReference type="Proteomes" id="UP001499938"/>
    </source>
</evidence>
<dbReference type="SUPFAM" id="SSF52540">
    <property type="entry name" value="P-loop containing nucleoside triphosphate hydrolases"/>
    <property type="match status" value="2"/>
</dbReference>
<dbReference type="InterPro" id="IPR017871">
    <property type="entry name" value="ABC_transporter-like_CS"/>
</dbReference>
<dbReference type="RefSeq" id="WP_344085600.1">
    <property type="nucleotide sequence ID" value="NZ_BAAAPO010000038.1"/>
</dbReference>
<dbReference type="Pfam" id="PF00005">
    <property type="entry name" value="ABC_tran"/>
    <property type="match status" value="2"/>
</dbReference>
<sequence length="549" mass="58256">MPASLHLTALAAGFGARPLFTGLDLVVGPGDVVAVVGPNGAGKSTLLRIIAGEHAPDGGAVRTSPTDATVGYLPQSPPRGDETILEYSARRTGVAAAQAEFDCATAALTAGEQGAEDRYAAALDRWLALGGGDLDARLGETLARVGLDVAVDRPLGELSGGQAARASLASILLSQHDILLLDEPTNNLDQAGLGVLTAYLSSVSGPVLVASHDRRFLDEVATGVVELDLHQQAVHHYTGGWSDYRAAKALARSQAVAAYDTYIAERDSLAARARRQSEWAAKGRAQKSDLGPHAGIAKKYAEDQAKRMDQRAARARAAAERLDIVEQPRKEWELRYTIAQATPSADVVLTLDQVVVERANFRLDPVSTHLARGDRVALLGPNGSGKSTLLQAMLGRVPITSGRLSWGSRVHLGTLDQGRDMLAGDEELLAAVARALGETDVATVRTLLAKFGLGAEIVGRRCDSLSLGERTRAALAILQGRAVNTVILDEPTNHEDVEGIEQLEAALRAFDGTLVIVTHDRALLETIQPTRVWRLHRDGAEATFTTADR</sequence>
<dbReference type="InterPro" id="IPR003593">
    <property type="entry name" value="AAA+_ATPase"/>
</dbReference>
<keyword evidence="2 4" id="KW-0067">ATP-binding</keyword>
<keyword evidence="1" id="KW-0547">Nucleotide-binding</keyword>
<dbReference type="EMBL" id="BAAAPO010000038">
    <property type="protein sequence ID" value="GAA1799397.1"/>
    <property type="molecule type" value="Genomic_DNA"/>
</dbReference>
<organism evidence="4 5">
    <name type="scientific">Nostocoides veronense</name>
    <dbReference type="NCBI Taxonomy" id="330836"/>
    <lineage>
        <taxon>Bacteria</taxon>
        <taxon>Bacillati</taxon>
        <taxon>Actinomycetota</taxon>
        <taxon>Actinomycetes</taxon>
        <taxon>Micrococcales</taxon>
        <taxon>Intrasporangiaceae</taxon>
        <taxon>Nostocoides</taxon>
    </lineage>
</organism>
<proteinExistence type="predicted"/>
<dbReference type="Gene3D" id="3.40.50.300">
    <property type="entry name" value="P-loop containing nucleotide triphosphate hydrolases"/>
    <property type="match status" value="2"/>
</dbReference>
<dbReference type="PANTHER" id="PTHR42855:SF1">
    <property type="entry name" value="ABC TRANSPORTER DOMAIN-CONTAINING PROTEIN"/>
    <property type="match status" value="1"/>
</dbReference>
<dbReference type="InterPro" id="IPR051309">
    <property type="entry name" value="ABCF_ATPase"/>
</dbReference>
<gene>
    <name evidence="4" type="ORF">GCM10009811_24170</name>
</gene>
<evidence type="ECO:0000313" key="4">
    <source>
        <dbReference type="EMBL" id="GAA1799397.1"/>
    </source>
</evidence>
<dbReference type="PANTHER" id="PTHR42855">
    <property type="entry name" value="ABC TRANSPORTER ATP-BINDING SUBUNIT"/>
    <property type="match status" value="1"/>
</dbReference>
<dbReference type="CDD" id="cd03221">
    <property type="entry name" value="ABCF_EF-3"/>
    <property type="match status" value="2"/>
</dbReference>